<gene>
    <name evidence="8" type="ORF">C5167_018872</name>
</gene>
<sequence>MEKQKNIYKKGENGIIKKGQWKPEEDMILKRYIETHGEGKWTTVSKKSGLMRGAKSCRMRWKNHLRPNIKRGQISEDEEDLIIRMHKLLGNRWSLIAGRLPGRTDNEVKNYWNTHLSRRNLNQYQGQTVIPSAINCSKSRGLIQMEDPEKPLRGTTSTHENCIMDGILDDQGRLDAEADVQSDNTTTTTIETQPSSSEQRSDDNNGSTILSDQSLVSGESDDTEGSTFPDFPMVDYNMISEDENFSLWLSNETIFYDVPLLPSYDYYFPVSYEPFEHNSDDDYCGWDKNLSWL</sequence>
<dbReference type="EMBL" id="CM010716">
    <property type="protein sequence ID" value="RZC50450.1"/>
    <property type="molecule type" value="Genomic_DNA"/>
</dbReference>
<dbReference type="AlphaFoldDB" id="A0A4Y7IRM1"/>
<dbReference type="PANTHER" id="PTHR47999:SF21">
    <property type="entry name" value="TRANSCRIPTION FACTOR MYB82-LIKE"/>
    <property type="match status" value="1"/>
</dbReference>
<dbReference type="Gramene" id="RZC50450">
    <property type="protein sequence ID" value="RZC50450"/>
    <property type="gene ID" value="C5167_018872"/>
</dbReference>
<keyword evidence="2" id="KW-0677">Repeat</keyword>
<feature type="domain" description="HTH myb-type" evidence="7">
    <location>
        <begin position="66"/>
        <end position="120"/>
    </location>
</feature>
<protein>
    <submittedName>
        <fullName evidence="8">Uncharacterized protein</fullName>
    </submittedName>
</protein>
<dbReference type="PROSITE" id="PS51294">
    <property type="entry name" value="HTH_MYB"/>
    <property type="match status" value="2"/>
</dbReference>
<comment type="subcellular location">
    <subcellularLocation>
        <location evidence="1">Nucleus</location>
    </subcellularLocation>
</comment>
<dbReference type="GO" id="GO:0005634">
    <property type="term" value="C:nucleus"/>
    <property type="evidence" value="ECO:0007669"/>
    <property type="project" value="UniProtKB-SubCell"/>
</dbReference>
<evidence type="ECO:0000256" key="1">
    <source>
        <dbReference type="ARBA" id="ARBA00004123"/>
    </source>
</evidence>
<feature type="domain" description="Myb-like" evidence="6">
    <location>
        <begin position="13"/>
        <end position="65"/>
    </location>
</feature>
<feature type="domain" description="HTH myb-type" evidence="7">
    <location>
        <begin position="13"/>
        <end position="65"/>
    </location>
</feature>
<evidence type="ECO:0000256" key="2">
    <source>
        <dbReference type="ARBA" id="ARBA00022737"/>
    </source>
</evidence>
<dbReference type="InterPro" id="IPR015495">
    <property type="entry name" value="Myb_TF_plants"/>
</dbReference>
<dbReference type="PROSITE" id="PS50090">
    <property type="entry name" value="MYB_LIKE"/>
    <property type="match status" value="2"/>
</dbReference>
<evidence type="ECO:0000313" key="9">
    <source>
        <dbReference type="Proteomes" id="UP000316621"/>
    </source>
</evidence>
<accession>A0A4Y7IRM1</accession>
<dbReference type="InterPro" id="IPR001005">
    <property type="entry name" value="SANT/Myb"/>
</dbReference>
<dbReference type="Pfam" id="PF00249">
    <property type="entry name" value="Myb_DNA-binding"/>
    <property type="match status" value="2"/>
</dbReference>
<evidence type="ECO:0000256" key="4">
    <source>
        <dbReference type="ARBA" id="ARBA00023242"/>
    </source>
</evidence>
<evidence type="ECO:0000259" key="6">
    <source>
        <dbReference type="PROSITE" id="PS50090"/>
    </source>
</evidence>
<keyword evidence="9" id="KW-1185">Reference proteome</keyword>
<dbReference type="SMART" id="SM00717">
    <property type="entry name" value="SANT"/>
    <property type="match status" value="2"/>
</dbReference>
<evidence type="ECO:0000256" key="5">
    <source>
        <dbReference type="SAM" id="MobiDB-lite"/>
    </source>
</evidence>
<dbReference type="FunFam" id="1.10.10.60:FF:000001">
    <property type="entry name" value="MYB-related transcription factor"/>
    <property type="match status" value="1"/>
</dbReference>
<dbReference type="OrthoDB" id="2143914at2759"/>
<keyword evidence="3" id="KW-0238">DNA-binding</keyword>
<proteinExistence type="predicted"/>
<dbReference type="InterPro" id="IPR009057">
    <property type="entry name" value="Homeodomain-like_sf"/>
</dbReference>
<feature type="compositionally biased region" description="Polar residues" evidence="5">
    <location>
        <begin position="190"/>
        <end position="217"/>
    </location>
</feature>
<dbReference type="Proteomes" id="UP000316621">
    <property type="component" value="Chromosome 2"/>
</dbReference>
<dbReference type="SUPFAM" id="SSF46689">
    <property type="entry name" value="Homeodomain-like"/>
    <property type="match status" value="1"/>
</dbReference>
<dbReference type="PANTHER" id="PTHR47999">
    <property type="entry name" value="TRANSCRIPTION FACTOR MYB8-RELATED-RELATED"/>
    <property type="match status" value="1"/>
</dbReference>
<evidence type="ECO:0000259" key="7">
    <source>
        <dbReference type="PROSITE" id="PS51294"/>
    </source>
</evidence>
<feature type="region of interest" description="Disordered" evidence="5">
    <location>
        <begin position="179"/>
        <end position="228"/>
    </location>
</feature>
<name>A0A4Y7IRM1_PAPSO</name>
<feature type="domain" description="Myb-like" evidence="6">
    <location>
        <begin position="66"/>
        <end position="116"/>
    </location>
</feature>
<dbReference type="GO" id="GO:0003677">
    <property type="term" value="F:DNA binding"/>
    <property type="evidence" value="ECO:0007669"/>
    <property type="project" value="UniProtKB-KW"/>
</dbReference>
<organism evidence="8 9">
    <name type="scientific">Papaver somniferum</name>
    <name type="common">Opium poppy</name>
    <dbReference type="NCBI Taxonomy" id="3469"/>
    <lineage>
        <taxon>Eukaryota</taxon>
        <taxon>Viridiplantae</taxon>
        <taxon>Streptophyta</taxon>
        <taxon>Embryophyta</taxon>
        <taxon>Tracheophyta</taxon>
        <taxon>Spermatophyta</taxon>
        <taxon>Magnoliopsida</taxon>
        <taxon>Ranunculales</taxon>
        <taxon>Papaveraceae</taxon>
        <taxon>Papaveroideae</taxon>
        <taxon>Papaver</taxon>
    </lineage>
</organism>
<keyword evidence="4" id="KW-0539">Nucleus</keyword>
<dbReference type="InterPro" id="IPR017930">
    <property type="entry name" value="Myb_dom"/>
</dbReference>
<evidence type="ECO:0000256" key="3">
    <source>
        <dbReference type="ARBA" id="ARBA00023125"/>
    </source>
</evidence>
<dbReference type="Gene3D" id="1.10.10.60">
    <property type="entry name" value="Homeodomain-like"/>
    <property type="match status" value="2"/>
</dbReference>
<evidence type="ECO:0000313" key="8">
    <source>
        <dbReference type="EMBL" id="RZC50450.1"/>
    </source>
</evidence>
<reference evidence="8 9" key="1">
    <citation type="journal article" date="2018" name="Science">
        <title>The opium poppy genome and morphinan production.</title>
        <authorList>
            <person name="Guo L."/>
            <person name="Winzer T."/>
            <person name="Yang X."/>
            <person name="Li Y."/>
            <person name="Ning Z."/>
            <person name="He Z."/>
            <person name="Teodor R."/>
            <person name="Lu Y."/>
            <person name="Bowser T.A."/>
            <person name="Graham I.A."/>
            <person name="Ye K."/>
        </authorList>
    </citation>
    <scope>NUCLEOTIDE SEQUENCE [LARGE SCALE GENOMIC DNA]</scope>
    <source>
        <strain evidence="9">cv. HN1</strain>
        <tissue evidence="8">Leaves</tissue>
    </source>
</reference>
<dbReference type="CDD" id="cd00167">
    <property type="entry name" value="SANT"/>
    <property type="match status" value="2"/>
</dbReference>